<protein>
    <recommendedName>
        <fullName evidence="2">YCII-related domain-containing protein</fullName>
    </recommendedName>
</protein>
<dbReference type="STRING" id="1349421.OI18_10950"/>
<keyword evidence="4" id="KW-1185">Reference proteome</keyword>
<dbReference type="InterPro" id="IPR011008">
    <property type="entry name" value="Dimeric_a/b-barrel"/>
</dbReference>
<organism evidence="3 4">
    <name type="scientific">Flavihumibacter solisilvae</name>
    <dbReference type="NCBI Taxonomy" id="1349421"/>
    <lineage>
        <taxon>Bacteria</taxon>
        <taxon>Pseudomonadati</taxon>
        <taxon>Bacteroidota</taxon>
        <taxon>Chitinophagia</taxon>
        <taxon>Chitinophagales</taxon>
        <taxon>Chitinophagaceae</taxon>
        <taxon>Flavihumibacter</taxon>
    </lineage>
</organism>
<dbReference type="AlphaFoldDB" id="A0A0C1IKA3"/>
<dbReference type="Proteomes" id="UP000031408">
    <property type="component" value="Unassembled WGS sequence"/>
</dbReference>
<reference evidence="3 4" key="1">
    <citation type="submission" date="2014-11" db="EMBL/GenBank/DDBJ databases">
        <title>Genome sequence of Flavihumibacter solisilvae 3-3.</title>
        <authorList>
            <person name="Zhou G."/>
            <person name="Li M."/>
            <person name="Wang G."/>
        </authorList>
    </citation>
    <scope>NUCLEOTIDE SEQUENCE [LARGE SCALE GENOMIC DNA]</scope>
    <source>
        <strain evidence="3 4">3-3</strain>
    </source>
</reference>
<dbReference type="OrthoDB" id="6928805at2"/>
<dbReference type="EMBL" id="JSVC01000011">
    <property type="protein sequence ID" value="KIC94610.1"/>
    <property type="molecule type" value="Genomic_DNA"/>
</dbReference>
<sequence>MPFFYYKLNAPRATFPADITKDEITMMQAHVLYWTNILEMHKAVVFGPVVHPEGAFGVAILEVQDEAEALSLVQHDPAILSNLGFGSEVYPMAKAIART</sequence>
<accession>A0A0C1IKA3</accession>
<comment type="similarity">
    <text evidence="1">Belongs to the YciI family.</text>
</comment>
<comment type="caution">
    <text evidence="3">The sequence shown here is derived from an EMBL/GenBank/DDBJ whole genome shotgun (WGS) entry which is preliminary data.</text>
</comment>
<dbReference type="SUPFAM" id="SSF54909">
    <property type="entry name" value="Dimeric alpha+beta barrel"/>
    <property type="match status" value="1"/>
</dbReference>
<evidence type="ECO:0000313" key="4">
    <source>
        <dbReference type="Proteomes" id="UP000031408"/>
    </source>
</evidence>
<evidence type="ECO:0000259" key="2">
    <source>
        <dbReference type="Pfam" id="PF03795"/>
    </source>
</evidence>
<gene>
    <name evidence="3" type="ORF">OI18_10950</name>
</gene>
<name>A0A0C1IKA3_9BACT</name>
<evidence type="ECO:0000313" key="3">
    <source>
        <dbReference type="EMBL" id="KIC94610.1"/>
    </source>
</evidence>
<proteinExistence type="inferred from homology"/>
<dbReference type="RefSeq" id="WP_039139835.1">
    <property type="nucleotide sequence ID" value="NZ_JSVC01000011.1"/>
</dbReference>
<dbReference type="InterPro" id="IPR005545">
    <property type="entry name" value="YCII"/>
</dbReference>
<evidence type="ECO:0000256" key="1">
    <source>
        <dbReference type="ARBA" id="ARBA00007689"/>
    </source>
</evidence>
<dbReference type="Pfam" id="PF03795">
    <property type="entry name" value="YCII"/>
    <property type="match status" value="1"/>
</dbReference>
<feature type="domain" description="YCII-related" evidence="2">
    <location>
        <begin position="21"/>
        <end position="92"/>
    </location>
</feature>